<dbReference type="GO" id="GO:0005886">
    <property type="term" value="C:plasma membrane"/>
    <property type="evidence" value="ECO:0007669"/>
    <property type="project" value="UniProtKB-SubCell"/>
</dbReference>
<feature type="transmembrane region" description="Helical" evidence="8">
    <location>
        <begin position="125"/>
        <end position="144"/>
    </location>
</feature>
<dbReference type="VEuPathDB" id="FungiDB:DEHA2D14212g"/>
<feature type="transmembrane region" description="Helical" evidence="8">
    <location>
        <begin position="21"/>
        <end position="44"/>
    </location>
</feature>
<name>Q6BRS4_DEBHA</name>
<comment type="similarity">
    <text evidence="2">Belongs to the arsenical resistance-3 (ACR3) (TC 2.A.59) family.</text>
</comment>
<dbReference type="InterPro" id="IPR004706">
    <property type="entry name" value="Arsenical-R_Acr3"/>
</dbReference>
<keyword evidence="4" id="KW-1003">Cell membrane</keyword>
<feature type="transmembrane region" description="Helical" evidence="8">
    <location>
        <begin position="56"/>
        <end position="76"/>
    </location>
</feature>
<keyword evidence="6 8" id="KW-1133">Transmembrane helix</keyword>
<evidence type="ECO:0000256" key="8">
    <source>
        <dbReference type="SAM" id="Phobius"/>
    </source>
</evidence>
<proteinExistence type="inferred from homology"/>
<dbReference type="GO" id="GO:0015105">
    <property type="term" value="F:arsenite transmembrane transporter activity"/>
    <property type="evidence" value="ECO:0007669"/>
    <property type="project" value="EnsemblFungi"/>
</dbReference>
<dbReference type="OMA" id="MVLMWGY"/>
<keyword evidence="10" id="KW-1185">Reference proteome</keyword>
<dbReference type="PANTHER" id="PTHR43057">
    <property type="entry name" value="ARSENITE EFFLUX TRANSPORTER"/>
    <property type="match status" value="1"/>
</dbReference>
<dbReference type="AlphaFoldDB" id="Q6BRS4"/>
<feature type="transmembrane region" description="Helical" evidence="8">
    <location>
        <begin position="194"/>
        <end position="218"/>
    </location>
</feature>
<protein>
    <submittedName>
        <fullName evidence="9">DEHA2D14212p</fullName>
    </submittedName>
</protein>
<feature type="transmembrane region" description="Helical" evidence="8">
    <location>
        <begin position="276"/>
        <end position="295"/>
    </location>
</feature>
<dbReference type="OrthoDB" id="187348at2759"/>
<dbReference type="EMBL" id="CR382136">
    <property type="protein sequence ID" value="CAG87264.2"/>
    <property type="molecule type" value="Genomic_DNA"/>
</dbReference>
<dbReference type="InterPro" id="IPR002657">
    <property type="entry name" value="BilAc:Na_symport/Acr3"/>
</dbReference>
<dbReference type="Pfam" id="PF01758">
    <property type="entry name" value="SBF"/>
    <property type="match status" value="1"/>
</dbReference>
<sequence length="423" mass="46949">MVCSKKVMSSDLRRVFDDLSLVDKLLPLWIILAMILGILLSVYVPSSREAFDGAKVVGVSVPLAVGLIVMMIPPLCKVEWENFFSFFNSKKYLRSILISLVINWIICPFLMFGLAWLTLFDLDEYRTGIIMIGLARCIAMVLVWNEISDGDNSLCAVIVLINSLLQIVLYAPYQIFFCYVITGDYDKAQGAGAGVTYSLVAQSVAFFLGVPLAVGFLIRLTARFTVGIKTFDSKILPFIGPWALIGLLYTIIVIFIETGNDFIRDIGSGLRCFVPLTVYFMITWFGTFFFLRWFLGRIPPRKGGEIAADEETELLCGCEKQIPNVSGRWVTNCSASYTETITQTFTAASNNFELSLAIAISLYGSGSKESIAATFGPLLEVPILLVLCFVAKYFKIKFLWSDVDEEAGQVVEVDSDTSAIELN</sequence>
<dbReference type="eggNOG" id="ENOG502QPKH">
    <property type="taxonomic scope" value="Eukaryota"/>
</dbReference>
<evidence type="ECO:0000256" key="2">
    <source>
        <dbReference type="ARBA" id="ARBA00010110"/>
    </source>
</evidence>
<evidence type="ECO:0000256" key="7">
    <source>
        <dbReference type="ARBA" id="ARBA00023136"/>
    </source>
</evidence>
<evidence type="ECO:0000256" key="3">
    <source>
        <dbReference type="ARBA" id="ARBA00022448"/>
    </source>
</evidence>
<dbReference type="Gene3D" id="1.20.1530.20">
    <property type="match status" value="1"/>
</dbReference>
<reference evidence="9 10" key="1">
    <citation type="journal article" date="2004" name="Nature">
        <title>Genome evolution in yeasts.</title>
        <authorList>
            <consortium name="Genolevures"/>
            <person name="Dujon B."/>
            <person name="Sherman D."/>
            <person name="Fischer G."/>
            <person name="Durrens P."/>
            <person name="Casaregola S."/>
            <person name="Lafontaine I."/>
            <person name="de Montigny J."/>
            <person name="Marck C."/>
            <person name="Neuveglise C."/>
            <person name="Talla E."/>
            <person name="Goffard N."/>
            <person name="Frangeul L."/>
            <person name="Aigle M."/>
            <person name="Anthouard V."/>
            <person name="Babour A."/>
            <person name="Barbe V."/>
            <person name="Barnay S."/>
            <person name="Blanchin S."/>
            <person name="Beckerich J.M."/>
            <person name="Beyne E."/>
            <person name="Bleykasten C."/>
            <person name="Boisrame A."/>
            <person name="Boyer J."/>
            <person name="Cattolico L."/>
            <person name="Confanioleri F."/>
            <person name="de Daruvar A."/>
            <person name="Despons L."/>
            <person name="Fabre E."/>
            <person name="Fairhead C."/>
            <person name="Ferry-Dumazet H."/>
            <person name="Groppi A."/>
            <person name="Hantraye F."/>
            <person name="Hennequin C."/>
            <person name="Jauniaux N."/>
            <person name="Joyet P."/>
            <person name="Kachouri R."/>
            <person name="Kerrest A."/>
            <person name="Koszul R."/>
            <person name="Lemaire M."/>
            <person name="Lesur I."/>
            <person name="Ma L."/>
            <person name="Muller H."/>
            <person name="Nicaud J.M."/>
            <person name="Nikolski M."/>
            <person name="Oztas S."/>
            <person name="Ozier-Kalogeropoulos O."/>
            <person name="Pellenz S."/>
            <person name="Potier S."/>
            <person name="Richard G.F."/>
            <person name="Straub M.L."/>
            <person name="Suleau A."/>
            <person name="Swennene D."/>
            <person name="Tekaia F."/>
            <person name="Wesolowski-Louvel M."/>
            <person name="Westhof E."/>
            <person name="Wirth B."/>
            <person name="Zeniou-Meyer M."/>
            <person name="Zivanovic I."/>
            <person name="Bolotin-Fukuhara M."/>
            <person name="Thierry A."/>
            <person name="Bouchier C."/>
            <person name="Caudron B."/>
            <person name="Scarpelli C."/>
            <person name="Gaillardin C."/>
            <person name="Weissenbach J."/>
            <person name="Wincker P."/>
            <person name="Souciet J.L."/>
        </authorList>
    </citation>
    <scope>NUCLEOTIDE SEQUENCE [LARGE SCALE GENOMIC DNA]</scope>
    <source>
        <strain evidence="10">ATCC 36239 / CBS 767 / BCRC 21394 / JCM 1990 / NBRC 0083 / IGC 2968</strain>
    </source>
</reference>
<gene>
    <name evidence="9" type="ordered locus">DEHA2D14212g</name>
</gene>
<evidence type="ECO:0000313" key="9">
    <source>
        <dbReference type="EMBL" id="CAG87264.2"/>
    </source>
</evidence>
<dbReference type="InParanoid" id="Q6BRS4"/>
<dbReference type="InterPro" id="IPR038770">
    <property type="entry name" value="Na+/solute_symporter_sf"/>
</dbReference>
<evidence type="ECO:0000256" key="5">
    <source>
        <dbReference type="ARBA" id="ARBA00022692"/>
    </source>
</evidence>
<dbReference type="GeneID" id="2901226"/>
<dbReference type="RefSeq" id="XP_459096.2">
    <property type="nucleotide sequence ID" value="XM_459096.1"/>
</dbReference>
<evidence type="ECO:0000313" key="10">
    <source>
        <dbReference type="Proteomes" id="UP000000599"/>
    </source>
</evidence>
<dbReference type="PANTHER" id="PTHR43057:SF1">
    <property type="entry name" value="ARSENICAL-RESISTANCE PROTEIN 3"/>
    <property type="match status" value="1"/>
</dbReference>
<feature type="transmembrane region" description="Helical" evidence="8">
    <location>
        <begin position="96"/>
        <end position="119"/>
    </location>
</feature>
<dbReference type="Proteomes" id="UP000000599">
    <property type="component" value="Chromosome D"/>
</dbReference>
<dbReference type="KEGG" id="dha:DEHA2D14212g"/>
<organism evidence="9 10">
    <name type="scientific">Debaryomyces hansenii (strain ATCC 36239 / CBS 767 / BCRC 21394 / JCM 1990 / NBRC 0083 / IGC 2968)</name>
    <name type="common">Yeast</name>
    <name type="synonym">Torulaspora hansenii</name>
    <dbReference type="NCBI Taxonomy" id="284592"/>
    <lineage>
        <taxon>Eukaryota</taxon>
        <taxon>Fungi</taxon>
        <taxon>Dikarya</taxon>
        <taxon>Ascomycota</taxon>
        <taxon>Saccharomycotina</taxon>
        <taxon>Pichiomycetes</taxon>
        <taxon>Debaryomycetaceae</taxon>
        <taxon>Debaryomyces</taxon>
    </lineage>
</organism>
<dbReference type="FunCoup" id="Q6BRS4">
    <property type="interactions" value="21"/>
</dbReference>
<keyword evidence="3" id="KW-0813">Transport</keyword>
<dbReference type="GO" id="GO:0015297">
    <property type="term" value="F:antiporter activity"/>
    <property type="evidence" value="ECO:0007669"/>
    <property type="project" value="EnsemblFungi"/>
</dbReference>
<evidence type="ECO:0000256" key="1">
    <source>
        <dbReference type="ARBA" id="ARBA00004651"/>
    </source>
</evidence>
<dbReference type="NCBIfam" id="TIGR00832">
    <property type="entry name" value="acr3"/>
    <property type="match status" value="1"/>
</dbReference>
<evidence type="ECO:0000256" key="6">
    <source>
        <dbReference type="ARBA" id="ARBA00022989"/>
    </source>
</evidence>
<feature type="transmembrane region" description="Helical" evidence="8">
    <location>
        <begin position="238"/>
        <end position="256"/>
    </location>
</feature>
<comment type="subcellular location">
    <subcellularLocation>
        <location evidence="1">Cell membrane</location>
        <topology evidence="1">Multi-pass membrane protein</topology>
    </subcellularLocation>
</comment>
<keyword evidence="7 8" id="KW-0472">Membrane</keyword>
<dbReference type="STRING" id="284592.Q6BRS4"/>
<dbReference type="HOGENOM" id="CLU_022869_0_0_1"/>
<keyword evidence="5 8" id="KW-0812">Transmembrane</keyword>
<dbReference type="GO" id="GO:0015104">
    <property type="term" value="F:antimonite transmembrane transporter activity"/>
    <property type="evidence" value="ECO:0007669"/>
    <property type="project" value="EnsemblFungi"/>
</dbReference>
<evidence type="ECO:0000256" key="4">
    <source>
        <dbReference type="ARBA" id="ARBA00022475"/>
    </source>
</evidence>
<accession>Q6BRS4</accession>
<feature type="transmembrane region" description="Helical" evidence="8">
    <location>
        <begin position="156"/>
        <end position="182"/>
    </location>
</feature>